<comment type="caution">
    <text evidence="3">The sequence shown here is derived from an EMBL/GenBank/DDBJ whole genome shotgun (WGS) entry which is preliminary data.</text>
</comment>
<dbReference type="InterPro" id="IPR042070">
    <property type="entry name" value="PucR_C-HTH_sf"/>
</dbReference>
<dbReference type="InterPro" id="IPR025736">
    <property type="entry name" value="PucR_C-HTH_dom"/>
</dbReference>
<dbReference type="Proteomes" id="UP000541033">
    <property type="component" value="Unassembled WGS sequence"/>
</dbReference>
<dbReference type="Pfam" id="PF13556">
    <property type="entry name" value="HTH_30"/>
    <property type="match status" value="1"/>
</dbReference>
<dbReference type="EMBL" id="JAAMOX010000003">
    <property type="protein sequence ID" value="NIH55151.1"/>
    <property type="molecule type" value="Genomic_DNA"/>
</dbReference>
<sequence length="544" mass="59732">MDAPRYVAKRLAQSHDDERSSIRLGRLLDAQDLRITLLSPLEERDLTRELPIATTAVIELEDPRVYLNGFELLLITGLGLPTDADRIGAYIDRLLEAGITALGFGLEPVYSAVPQLLIAACRDRGLPLLEIAPEVRFVQVTNHVAKELESTRVRGLQLVSTMARRLTKAALLPHPDRQLVSALAAMTESWLILRIGDDLFQIGPPAQGIEAESLVEQFSRQLETPAHDTRDSQAQAFGVVAGAEQHYEVTALSIRPPNARAATTTELLLVKAPRITSDDRTALMLAADLLQLVLALPRSQSNALDQLMMLLLIDETPPARSRREADRFSRLVMRSLGTGRRQSGHAVIAISATGEPAHAADVMWWRRLMNTPFVDHRGEQLRAIVATPPSPSVIGACEERGWLLSISEEQPPNDLHHAMRDAELLITRVRELGRSVQSGEDLRTLTTVVPPGLSSRFAQETLHPLAALGSQADEVQRSLHSWLLSNGAWDQTARELGLHRNTVRRHIATAADLLGRDLGNALVRADVLVALTITASRRADDEAG</sequence>
<dbReference type="Pfam" id="PF07905">
    <property type="entry name" value="PucR"/>
    <property type="match status" value="1"/>
</dbReference>
<reference evidence="3 4" key="1">
    <citation type="submission" date="2020-02" db="EMBL/GenBank/DDBJ databases">
        <title>Sequencing the genomes of 1000 actinobacteria strains.</title>
        <authorList>
            <person name="Klenk H.-P."/>
        </authorList>
    </citation>
    <scope>NUCLEOTIDE SEQUENCE [LARGE SCALE GENOMIC DNA]</scope>
    <source>
        <strain evidence="3 4">DSM 27960</strain>
    </source>
</reference>
<dbReference type="Gene3D" id="1.10.10.2840">
    <property type="entry name" value="PucR C-terminal helix-turn-helix domain"/>
    <property type="match status" value="1"/>
</dbReference>
<dbReference type="InterPro" id="IPR012914">
    <property type="entry name" value="PucR_dom"/>
</dbReference>
<organism evidence="3 4">
    <name type="scientific">Lysinibacter cavernae</name>
    <dbReference type="NCBI Taxonomy" id="1640652"/>
    <lineage>
        <taxon>Bacteria</taxon>
        <taxon>Bacillati</taxon>
        <taxon>Actinomycetota</taxon>
        <taxon>Actinomycetes</taxon>
        <taxon>Micrococcales</taxon>
        <taxon>Microbacteriaceae</taxon>
        <taxon>Lysinibacter</taxon>
    </lineage>
</organism>
<evidence type="ECO:0008006" key="5">
    <source>
        <dbReference type="Google" id="ProtNLM"/>
    </source>
</evidence>
<keyword evidence="4" id="KW-1185">Reference proteome</keyword>
<evidence type="ECO:0000259" key="1">
    <source>
        <dbReference type="Pfam" id="PF07905"/>
    </source>
</evidence>
<protein>
    <recommendedName>
        <fullName evidence="5">PucR family transcriptional regulator</fullName>
    </recommendedName>
</protein>
<gene>
    <name evidence="3" type="ORF">FHX76_003066</name>
</gene>
<dbReference type="PANTHER" id="PTHR33744:SF1">
    <property type="entry name" value="DNA-BINDING TRANSCRIPTIONAL ACTIVATOR ADER"/>
    <property type="match status" value="1"/>
</dbReference>
<evidence type="ECO:0000313" key="4">
    <source>
        <dbReference type="Proteomes" id="UP000541033"/>
    </source>
</evidence>
<dbReference type="AlphaFoldDB" id="A0A7X5R3Z4"/>
<feature type="domain" description="Purine catabolism PurC-like" evidence="1">
    <location>
        <begin position="51"/>
        <end position="147"/>
    </location>
</feature>
<evidence type="ECO:0000259" key="2">
    <source>
        <dbReference type="Pfam" id="PF13556"/>
    </source>
</evidence>
<dbReference type="PANTHER" id="PTHR33744">
    <property type="entry name" value="CARBOHYDRATE DIACID REGULATOR"/>
    <property type="match status" value="1"/>
</dbReference>
<evidence type="ECO:0000313" key="3">
    <source>
        <dbReference type="EMBL" id="NIH55151.1"/>
    </source>
</evidence>
<name>A0A7X5R3Z4_9MICO</name>
<proteinExistence type="predicted"/>
<dbReference type="RefSeq" id="WP_167152104.1">
    <property type="nucleotide sequence ID" value="NZ_JAAMOX010000003.1"/>
</dbReference>
<dbReference type="InterPro" id="IPR051448">
    <property type="entry name" value="CdaR-like_regulators"/>
</dbReference>
<accession>A0A7X5R3Z4</accession>
<feature type="domain" description="PucR C-terminal helix-turn-helix" evidence="2">
    <location>
        <begin position="477"/>
        <end position="532"/>
    </location>
</feature>